<dbReference type="InParanoid" id="K4ANN2"/>
<keyword evidence="3" id="KW-1185">Reference proteome</keyword>
<keyword evidence="1" id="KW-0812">Transmembrane</keyword>
<dbReference type="EnsemblPlants" id="KQK90586">
    <property type="protein sequence ID" value="KQK90586"/>
    <property type="gene ID" value="SETIT_040529mg"/>
</dbReference>
<accession>K4ANN2</accession>
<proteinExistence type="predicted"/>
<dbReference type="Gramene" id="KQK90586">
    <property type="protein sequence ID" value="KQK90586"/>
    <property type="gene ID" value="SETIT_040529mg"/>
</dbReference>
<dbReference type="HOGENOM" id="CLU_2946108_0_0_1"/>
<keyword evidence="1" id="KW-0472">Membrane</keyword>
<sequence length="60" mass="6910">MLWEESTVFGFMIVLVFILVCCNRKPSCGHYPRWSQDSTCYIFKLHDMVLDASGSTELTC</sequence>
<evidence type="ECO:0000256" key="1">
    <source>
        <dbReference type="SAM" id="Phobius"/>
    </source>
</evidence>
<feature type="transmembrane region" description="Helical" evidence="1">
    <location>
        <begin position="6"/>
        <end position="23"/>
    </location>
</feature>
<evidence type="ECO:0000313" key="3">
    <source>
        <dbReference type="Proteomes" id="UP000004995"/>
    </source>
</evidence>
<dbReference type="Proteomes" id="UP000004995">
    <property type="component" value="Unassembled WGS sequence"/>
</dbReference>
<keyword evidence="1" id="KW-1133">Transmembrane helix</keyword>
<reference evidence="3" key="1">
    <citation type="journal article" date="2012" name="Nat. Biotechnol.">
        <title>Reference genome sequence of the model plant Setaria.</title>
        <authorList>
            <person name="Bennetzen J.L."/>
            <person name="Schmutz J."/>
            <person name="Wang H."/>
            <person name="Percifield R."/>
            <person name="Hawkins J."/>
            <person name="Pontaroli A.C."/>
            <person name="Estep M."/>
            <person name="Feng L."/>
            <person name="Vaughn J.N."/>
            <person name="Grimwood J."/>
            <person name="Jenkins J."/>
            <person name="Barry K."/>
            <person name="Lindquist E."/>
            <person name="Hellsten U."/>
            <person name="Deshpande S."/>
            <person name="Wang X."/>
            <person name="Wu X."/>
            <person name="Mitros T."/>
            <person name="Triplett J."/>
            <person name="Yang X."/>
            <person name="Ye C.Y."/>
            <person name="Mauro-Herrera M."/>
            <person name="Wang L."/>
            <person name="Li P."/>
            <person name="Sharma M."/>
            <person name="Sharma R."/>
            <person name="Ronald P.C."/>
            <person name="Panaud O."/>
            <person name="Kellogg E.A."/>
            <person name="Brutnell T.P."/>
            <person name="Doust A.N."/>
            <person name="Tuskan G.A."/>
            <person name="Rokhsar D."/>
            <person name="Devos K.M."/>
        </authorList>
    </citation>
    <scope>NUCLEOTIDE SEQUENCE [LARGE SCALE GENOMIC DNA]</scope>
    <source>
        <strain evidence="3">cv. Yugu1</strain>
    </source>
</reference>
<dbReference type="AlphaFoldDB" id="K4ANN2"/>
<name>K4ANN2_SETIT</name>
<organism evidence="2 3">
    <name type="scientific">Setaria italica</name>
    <name type="common">Foxtail millet</name>
    <name type="synonym">Panicum italicum</name>
    <dbReference type="NCBI Taxonomy" id="4555"/>
    <lineage>
        <taxon>Eukaryota</taxon>
        <taxon>Viridiplantae</taxon>
        <taxon>Streptophyta</taxon>
        <taxon>Embryophyta</taxon>
        <taxon>Tracheophyta</taxon>
        <taxon>Spermatophyta</taxon>
        <taxon>Magnoliopsida</taxon>
        <taxon>Liliopsida</taxon>
        <taxon>Poales</taxon>
        <taxon>Poaceae</taxon>
        <taxon>PACMAD clade</taxon>
        <taxon>Panicoideae</taxon>
        <taxon>Panicodae</taxon>
        <taxon>Paniceae</taxon>
        <taxon>Cenchrinae</taxon>
        <taxon>Setaria</taxon>
    </lineage>
</organism>
<protein>
    <submittedName>
        <fullName evidence="2">Uncharacterized protein</fullName>
    </submittedName>
</protein>
<reference evidence="2" key="2">
    <citation type="submission" date="2018-08" db="UniProtKB">
        <authorList>
            <consortium name="EnsemblPlants"/>
        </authorList>
    </citation>
    <scope>IDENTIFICATION</scope>
    <source>
        <strain evidence="2">Yugu1</strain>
    </source>
</reference>
<evidence type="ECO:0000313" key="2">
    <source>
        <dbReference type="EnsemblPlants" id="KQK90586"/>
    </source>
</evidence>
<dbReference type="EMBL" id="AGNK02005947">
    <property type="status" value="NOT_ANNOTATED_CDS"/>
    <property type="molecule type" value="Genomic_DNA"/>
</dbReference>